<dbReference type="Gene3D" id="3.30.40.10">
    <property type="entry name" value="Zinc/RING finger domain, C3HC4 (zinc finger)"/>
    <property type="match status" value="1"/>
</dbReference>
<dbReference type="InterPro" id="IPR013083">
    <property type="entry name" value="Znf_RING/FYVE/PHD"/>
</dbReference>
<accession>A0AAV8A4C3</accession>
<evidence type="ECO:0000256" key="6">
    <source>
        <dbReference type="ARBA" id="ARBA00022679"/>
    </source>
</evidence>
<dbReference type="GO" id="GO:0000151">
    <property type="term" value="C:ubiquitin ligase complex"/>
    <property type="evidence" value="ECO:0007669"/>
    <property type="project" value="InterPro"/>
</dbReference>
<feature type="compositionally biased region" description="Basic and acidic residues" evidence="9">
    <location>
        <begin position="555"/>
        <end position="573"/>
    </location>
</feature>
<evidence type="ECO:0000313" key="12">
    <source>
        <dbReference type="Proteomes" id="UP001146793"/>
    </source>
</evidence>
<dbReference type="GO" id="GO:0034450">
    <property type="term" value="F:ubiquitin-ubiquitin ligase activity"/>
    <property type="evidence" value="ECO:0007669"/>
    <property type="project" value="InterPro"/>
</dbReference>
<comment type="caution">
    <text evidence="11">The sequence shown here is derived from an EMBL/GenBank/DDBJ whole genome shotgun (WGS) entry which is preliminary data.</text>
</comment>
<feature type="domain" description="U-box" evidence="10">
    <location>
        <begin position="1108"/>
        <end position="1181"/>
    </location>
</feature>
<evidence type="ECO:0000256" key="1">
    <source>
        <dbReference type="ARBA" id="ARBA00004123"/>
    </source>
</evidence>
<keyword evidence="6" id="KW-0808">Transferase</keyword>
<feature type="compositionally biased region" description="Low complexity" evidence="9">
    <location>
        <begin position="1073"/>
        <end position="1089"/>
    </location>
</feature>
<evidence type="ECO:0000256" key="3">
    <source>
        <dbReference type="ARBA" id="ARBA00004906"/>
    </source>
</evidence>
<keyword evidence="7" id="KW-0833">Ubl conjugation pathway</keyword>
<dbReference type="EMBL" id="JANTQA010000015">
    <property type="protein sequence ID" value="KAJ3448399.1"/>
    <property type="molecule type" value="Genomic_DNA"/>
</dbReference>
<dbReference type="GO" id="GO:0006511">
    <property type="term" value="P:ubiquitin-dependent protein catabolic process"/>
    <property type="evidence" value="ECO:0007669"/>
    <property type="project" value="InterPro"/>
</dbReference>
<dbReference type="SUPFAM" id="SSF57850">
    <property type="entry name" value="RING/U-box"/>
    <property type="match status" value="1"/>
</dbReference>
<evidence type="ECO:0000313" key="11">
    <source>
        <dbReference type="EMBL" id="KAJ3448399.1"/>
    </source>
</evidence>
<feature type="compositionally biased region" description="Low complexity" evidence="9">
    <location>
        <begin position="541"/>
        <end position="554"/>
    </location>
</feature>
<keyword evidence="5" id="KW-0963">Cytoplasm</keyword>
<evidence type="ECO:0000256" key="4">
    <source>
        <dbReference type="ARBA" id="ARBA00007434"/>
    </source>
</evidence>
<feature type="region of interest" description="Disordered" evidence="9">
    <location>
        <begin position="1073"/>
        <end position="1096"/>
    </location>
</feature>
<evidence type="ECO:0000256" key="2">
    <source>
        <dbReference type="ARBA" id="ARBA00004496"/>
    </source>
</evidence>
<dbReference type="SMART" id="SM00504">
    <property type="entry name" value="Ubox"/>
    <property type="match status" value="1"/>
</dbReference>
<dbReference type="InterPro" id="IPR003613">
    <property type="entry name" value="Ubox_domain"/>
</dbReference>
<sequence>MSLLKPKTKYLTKTFFNTLPNKTKLEINDCSTIFQIKINEFHETTKCIESVNITIQKECEKQNYSFLETLPDLVLLEIFQNYNKANTQQLIEGNVFYYLISCFSRCKNSQKLKSTKKYLHFIESILSLYFYNLLVSPKKIIPEFDSTERYQLAINSFLKFRGDIPTFLRQFTLPKNGINQQSLRRVLTALATTLVNGFDFALTNNNREDLAGHAINTLNLLKSLFTLKEEPTNGTQNLNQNKNKNKNQNKNLNRNNSPYSNFSNFQNPNKYIINTSILIPRDPPKKNKKKKAKREPIYEQILLFRLFRFSILKRTEDLMKTLHSSNEYEGINEQEFRRTELDFQIIQRTAMYEYLSELKELLLVIFKKKDLRKRFFLWVHYELLNLEEENELKRKEREILDVDLNEKEIFVFNLCQILTGLCEPFIVVSKGRWKNLSINTFRALFQNEKKQNPIFLSSDEASWIIKSNLAKFTGHQLLMKKMRSIKRKQRDMYFHKKNLKESKTTSNDESEIKNIQIENLRINKKLKGKKTERKKEKGNENENGNGFENDNGNENENKEKKTEYEKEKENENKKNEKNEFITKCFYLANKSIMLALVPVIRKHLKINLQLTKEKEKERRQRVKQKTKKLIVLATKYSAIESLTFDPLLRKKIFSLYQFLICWIYANIGEDPEIILENNSLNNLIKTFNSNSNSNNNNNNNNNNSNNNIEQFLPILPFNEQAENKVLKIIPEAFISNIGKYVRWFLKLSPRTLFKEERCPMIMNFLLSMSASSGIILNPFIRHGLMMSVQDLIKSSGRLITDRSISQRSKQILLALEGKRGFVLKYLPWCLLNLFIDVEFTGTSSQYYDKLRLRKPLLEMLLFLLRSQQFLYSFRIECQNYDLSLRVVGYLLTDLSTLINLASDAIGNISELSDMVNNQILAKTLPFDEKIRINRIIIERTASIRLYGQNARKILDIMVLLVTTCQIESVFLSTDLRGLLIETFSNLLKSFGKYELREKKGLSTFDLDPHDLLKQLCFLIIEFSHFDIFLESWATRQSEQQISKKSHFTRIKHIFGEVQILTWEHIINRIFNENNNKNNNNNINNNNNKNNNEENNEIKNDSENLYDEEFPEEFLCALLWNLMEDPVKLPSGSTVDRQNIEKHLMFDSTDPFSRQPLTLELMVPLPDLKIKIIEWKKKHLIKK</sequence>
<dbReference type="GO" id="GO:0000209">
    <property type="term" value="P:protein polyubiquitination"/>
    <property type="evidence" value="ECO:0007669"/>
    <property type="project" value="TreeGrafter"/>
</dbReference>
<protein>
    <submittedName>
        <fullName evidence="11">Ubiquitin conjugation factor e4 a</fullName>
    </submittedName>
</protein>
<evidence type="ECO:0000256" key="7">
    <source>
        <dbReference type="ARBA" id="ARBA00022786"/>
    </source>
</evidence>
<dbReference type="Pfam" id="PF04564">
    <property type="entry name" value="U-box"/>
    <property type="match status" value="1"/>
</dbReference>
<dbReference type="GO" id="GO:0005634">
    <property type="term" value="C:nucleus"/>
    <property type="evidence" value="ECO:0007669"/>
    <property type="project" value="UniProtKB-SubCell"/>
</dbReference>
<dbReference type="Pfam" id="PF10408">
    <property type="entry name" value="Ufd2P_core"/>
    <property type="match status" value="1"/>
</dbReference>
<evidence type="ECO:0000256" key="9">
    <source>
        <dbReference type="SAM" id="MobiDB-lite"/>
    </source>
</evidence>
<dbReference type="Proteomes" id="UP001146793">
    <property type="component" value="Unassembled WGS sequence"/>
</dbReference>
<proteinExistence type="inferred from homology"/>
<dbReference type="PROSITE" id="PS51698">
    <property type="entry name" value="U_BOX"/>
    <property type="match status" value="1"/>
</dbReference>
<dbReference type="GO" id="GO:0005737">
    <property type="term" value="C:cytoplasm"/>
    <property type="evidence" value="ECO:0007669"/>
    <property type="project" value="UniProtKB-SubCell"/>
</dbReference>
<name>A0AAV8A4C3_9EUKA</name>
<dbReference type="InterPro" id="IPR045132">
    <property type="entry name" value="UBE4"/>
</dbReference>
<feature type="compositionally biased region" description="Low complexity" evidence="9">
    <location>
        <begin position="236"/>
        <end position="256"/>
    </location>
</feature>
<dbReference type="GO" id="GO:0036503">
    <property type="term" value="P:ERAD pathway"/>
    <property type="evidence" value="ECO:0007669"/>
    <property type="project" value="InterPro"/>
</dbReference>
<comment type="subcellular location">
    <subcellularLocation>
        <location evidence="2">Cytoplasm</location>
    </subcellularLocation>
    <subcellularLocation>
        <location evidence="1">Nucleus</location>
    </subcellularLocation>
</comment>
<gene>
    <name evidence="11" type="ORF">M0812_00878</name>
</gene>
<dbReference type="PANTHER" id="PTHR13931">
    <property type="entry name" value="UBIQUITINATION FACTOR E4"/>
    <property type="match status" value="1"/>
</dbReference>
<dbReference type="InterPro" id="IPR019474">
    <property type="entry name" value="Ub_conjug_fac_E4_core"/>
</dbReference>
<feature type="region of interest" description="Disordered" evidence="9">
    <location>
        <begin position="231"/>
        <end position="265"/>
    </location>
</feature>
<organism evidence="11 12">
    <name type="scientific">Anaeramoeba flamelloides</name>
    <dbReference type="NCBI Taxonomy" id="1746091"/>
    <lineage>
        <taxon>Eukaryota</taxon>
        <taxon>Metamonada</taxon>
        <taxon>Anaeramoebidae</taxon>
        <taxon>Anaeramoeba</taxon>
    </lineage>
</organism>
<evidence type="ECO:0000256" key="5">
    <source>
        <dbReference type="ARBA" id="ARBA00022490"/>
    </source>
</evidence>
<evidence type="ECO:0000256" key="8">
    <source>
        <dbReference type="ARBA" id="ARBA00023242"/>
    </source>
</evidence>
<evidence type="ECO:0000259" key="10">
    <source>
        <dbReference type="PROSITE" id="PS51698"/>
    </source>
</evidence>
<feature type="region of interest" description="Disordered" evidence="9">
    <location>
        <begin position="526"/>
        <end position="573"/>
    </location>
</feature>
<keyword evidence="8" id="KW-0539">Nucleus</keyword>
<comment type="pathway">
    <text evidence="3">Protein modification; protein ubiquitination.</text>
</comment>
<comment type="similarity">
    <text evidence="4">Belongs to the ubiquitin conjugation factor E4 family.</text>
</comment>
<dbReference type="PANTHER" id="PTHR13931:SF2">
    <property type="entry name" value="UBIQUITIN CONJUGATION FACTOR E4 B"/>
    <property type="match status" value="1"/>
</dbReference>
<reference evidence="11" key="1">
    <citation type="submission" date="2022-08" db="EMBL/GenBank/DDBJ databases">
        <title>Novel sulphate-reducing endosymbionts in the free-living metamonad Anaeramoeba.</title>
        <authorList>
            <person name="Jerlstrom-Hultqvist J."/>
            <person name="Cepicka I."/>
            <person name="Gallot-Lavallee L."/>
            <person name="Salas-Leiva D."/>
            <person name="Curtis B.A."/>
            <person name="Zahonova K."/>
            <person name="Pipaliya S."/>
            <person name="Dacks J."/>
            <person name="Roger A.J."/>
        </authorList>
    </citation>
    <scope>NUCLEOTIDE SEQUENCE</scope>
    <source>
        <strain evidence="11">Busselton2</strain>
    </source>
</reference>
<dbReference type="AlphaFoldDB" id="A0AAV8A4C3"/>